<evidence type="ECO:0000256" key="4">
    <source>
        <dbReference type="ARBA" id="ARBA00023136"/>
    </source>
</evidence>
<dbReference type="GO" id="GO:0016020">
    <property type="term" value="C:membrane"/>
    <property type="evidence" value="ECO:0007669"/>
    <property type="project" value="UniProtKB-SubCell"/>
</dbReference>
<sequence>METLPVQTDPKQPKILQKPPKVDVRNQIVKMSKRSHLNQPQVRPRTLIEQLGIGQSASTGSNRFMKGKYSTTSSGDEYFLDTTAESQSSAFQEMFSMSFRQLKNRNTFAQKVFLILGILMSFSFIVFMLLINQQNITEKFRANWLALFVAFTTVELLVTFIMFIIPRWTRRPPNYIVLLIFLTVSVTLQAASLVAHFHAIELLLYITGSLMVILFIGSMFSAQDRCEATGWPMFVFFATLTALIATGMTGLLTVVFIEDKKWEYIGAAIGLVLLTMAIILILLRDMLKSQELQVFEYMYGALIVFASITTFYGFKSLFLCIKGKPPEAFDPPTP</sequence>
<comment type="similarity">
    <text evidence="5">Belongs to the BI1 family.</text>
</comment>
<evidence type="ECO:0000256" key="1">
    <source>
        <dbReference type="ARBA" id="ARBA00004141"/>
    </source>
</evidence>
<evidence type="ECO:0000313" key="6">
    <source>
        <dbReference type="EMBL" id="KAJ3656878.1"/>
    </source>
</evidence>
<feature type="transmembrane region" description="Helical" evidence="5">
    <location>
        <begin position="202"/>
        <end position="222"/>
    </location>
</feature>
<feature type="transmembrane region" description="Helical" evidence="5">
    <location>
        <begin position="234"/>
        <end position="257"/>
    </location>
</feature>
<keyword evidence="2 5" id="KW-0812">Transmembrane</keyword>
<dbReference type="AlphaFoldDB" id="A0AA38IFC8"/>
<evidence type="ECO:0000256" key="5">
    <source>
        <dbReference type="RuleBase" id="RU004379"/>
    </source>
</evidence>
<dbReference type="Proteomes" id="UP001168821">
    <property type="component" value="Unassembled WGS sequence"/>
</dbReference>
<protein>
    <submittedName>
        <fullName evidence="6">Uncharacterized protein</fullName>
    </submittedName>
</protein>
<evidence type="ECO:0000256" key="3">
    <source>
        <dbReference type="ARBA" id="ARBA00022989"/>
    </source>
</evidence>
<dbReference type="InterPro" id="IPR006214">
    <property type="entry name" value="Bax_inhibitor_1-related"/>
</dbReference>
<feature type="transmembrane region" description="Helical" evidence="5">
    <location>
        <begin position="144"/>
        <end position="164"/>
    </location>
</feature>
<evidence type="ECO:0000313" key="7">
    <source>
        <dbReference type="Proteomes" id="UP001168821"/>
    </source>
</evidence>
<reference evidence="6" key="1">
    <citation type="journal article" date="2023" name="G3 (Bethesda)">
        <title>Whole genome assemblies of Zophobas morio and Tenebrio molitor.</title>
        <authorList>
            <person name="Kaur S."/>
            <person name="Stinson S.A."/>
            <person name="diCenzo G.C."/>
        </authorList>
    </citation>
    <scope>NUCLEOTIDE SEQUENCE</scope>
    <source>
        <strain evidence="6">QUZm001</strain>
    </source>
</reference>
<keyword evidence="4 5" id="KW-0472">Membrane</keyword>
<dbReference type="PANTHER" id="PTHR23291">
    <property type="entry name" value="BAX INHIBITOR-RELATED"/>
    <property type="match status" value="1"/>
</dbReference>
<keyword evidence="7" id="KW-1185">Reference proteome</keyword>
<evidence type="ECO:0000256" key="2">
    <source>
        <dbReference type="ARBA" id="ARBA00022692"/>
    </source>
</evidence>
<dbReference type="EMBL" id="JALNTZ010000004">
    <property type="protein sequence ID" value="KAJ3656878.1"/>
    <property type="molecule type" value="Genomic_DNA"/>
</dbReference>
<comment type="caution">
    <text evidence="6">The sequence shown here is derived from an EMBL/GenBank/DDBJ whole genome shotgun (WGS) entry which is preliminary data.</text>
</comment>
<feature type="transmembrane region" description="Helical" evidence="5">
    <location>
        <begin position="295"/>
        <end position="314"/>
    </location>
</feature>
<keyword evidence="3 5" id="KW-1133">Transmembrane helix</keyword>
<feature type="transmembrane region" description="Helical" evidence="5">
    <location>
        <begin position="176"/>
        <end position="196"/>
    </location>
</feature>
<proteinExistence type="inferred from homology"/>
<comment type="subcellular location">
    <subcellularLocation>
        <location evidence="1">Membrane</location>
        <topology evidence="1">Multi-pass membrane protein</topology>
    </subcellularLocation>
</comment>
<name>A0AA38IFC8_9CUCU</name>
<feature type="transmembrane region" description="Helical" evidence="5">
    <location>
        <begin position="263"/>
        <end position="283"/>
    </location>
</feature>
<feature type="transmembrane region" description="Helical" evidence="5">
    <location>
        <begin position="112"/>
        <end position="132"/>
    </location>
</feature>
<accession>A0AA38IFC8</accession>
<gene>
    <name evidence="6" type="ORF">Zmor_015923</name>
</gene>
<organism evidence="6 7">
    <name type="scientific">Zophobas morio</name>
    <dbReference type="NCBI Taxonomy" id="2755281"/>
    <lineage>
        <taxon>Eukaryota</taxon>
        <taxon>Metazoa</taxon>
        <taxon>Ecdysozoa</taxon>
        <taxon>Arthropoda</taxon>
        <taxon>Hexapoda</taxon>
        <taxon>Insecta</taxon>
        <taxon>Pterygota</taxon>
        <taxon>Neoptera</taxon>
        <taxon>Endopterygota</taxon>
        <taxon>Coleoptera</taxon>
        <taxon>Polyphaga</taxon>
        <taxon>Cucujiformia</taxon>
        <taxon>Tenebrionidae</taxon>
        <taxon>Zophobas</taxon>
    </lineage>
</organism>
<dbReference type="PANTHER" id="PTHR23291:SF47">
    <property type="entry name" value="TRANSMEMBRANE BAX INHIBITOR MOTIF CONTAINING 7"/>
    <property type="match status" value="1"/>
</dbReference>